<dbReference type="SUPFAM" id="SSF57701">
    <property type="entry name" value="Zn2/Cys6 DNA-binding domain"/>
    <property type="match status" value="1"/>
</dbReference>
<feature type="domain" description="Zn(2)-C6 fungal-type" evidence="3">
    <location>
        <begin position="21"/>
        <end position="53"/>
    </location>
</feature>
<dbReference type="Gene3D" id="4.10.240.10">
    <property type="entry name" value="Zn(2)-C6 fungal-type DNA-binding domain"/>
    <property type="match status" value="1"/>
</dbReference>
<dbReference type="GO" id="GO:0008270">
    <property type="term" value="F:zinc ion binding"/>
    <property type="evidence" value="ECO:0007669"/>
    <property type="project" value="InterPro"/>
</dbReference>
<dbReference type="OrthoDB" id="2861608at2759"/>
<feature type="compositionally biased region" description="Low complexity" evidence="2">
    <location>
        <begin position="534"/>
        <end position="546"/>
    </location>
</feature>
<reference evidence="4 5" key="1">
    <citation type="journal article" date="2019" name="Nat. Ecol. Evol.">
        <title>Megaphylogeny resolves global patterns of mushroom evolution.</title>
        <authorList>
            <person name="Varga T."/>
            <person name="Krizsan K."/>
            <person name="Foldi C."/>
            <person name="Dima B."/>
            <person name="Sanchez-Garcia M."/>
            <person name="Sanchez-Ramirez S."/>
            <person name="Szollosi G.J."/>
            <person name="Szarkandi J.G."/>
            <person name="Papp V."/>
            <person name="Albert L."/>
            <person name="Andreopoulos W."/>
            <person name="Angelini C."/>
            <person name="Antonin V."/>
            <person name="Barry K.W."/>
            <person name="Bougher N.L."/>
            <person name="Buchanan P."/>
            <person name="Buyck B."/>
            <person name="Bense V."/>
            <person name="Catcheside P."/>
            <person name="Chovatia M."/>
            <person name="Cooper J."/>
            <person name="Damon W."/>
            <person name="Desjardin D."/>
            <person name="Finy P."/>
            <person name="Geml J."/>
            <person name="Haridas S."/>
            <person name="Hughes K."/>
            <person name="Justo A."/>
            <person name="Karasinski D."/>
            <person name="Kautmanova I."/>
            <person name="Kiss B."/>
            <person name="Kocsube S."/>
            <person name="Kotiranta H."/>
            <person name="LaButti K.M."/>
            <person name="Lechner B.E."/>
            <person name="Liimatainen K."/>
            <person name="Lipzen A."/>
            <person name="Lukacs Z."/>
            <person name="Mihaltcheva S."/>
            <person name="Morgado L.N."/>
            <person name="Niskanen T."/>
            <person name="Noordeloos M.E."/>
            <person name="Ohm R.A."/>
            <person name="Ortiz-Santana B."/>
            <person name="Ovrebo C."/>
            <person name="Racz N."/>
            <person name="Riley R."/>
            <person name="Savchenko A."/>
            <person name="Shiryaev A."/>
            <person name="Soop K."/>
            <person name="Spirin V."/>
            <person name="Szebenyi C."/>
            <person name="Tomsovsky M."/>
            <person name="Tulloss R.E."/>
            <person name="Uehling J."/>
            <person name="Grigoriev I.V."/>
            <person name="Vagvolgyi C."/>
            <person name="Papp T."/>
            <person name="Martin F.M."/>
            <person name="Miettinen O."/>
            <person name="Hibbett D.S."/>
            <person name="Nagy L.G."/>
        </authorList>
    </citation>
    <scope>NUCLEOTIDE SEQUENCE [LARGE SCALE GENOMIC DNA]</scope>
    <source>
        <strain evidence="4 5">CBS 962.96</strain>
    </source>
</reference>
<evidence type="ECO:0000313" key="4">
    <source>
        <dbReference type="EMBL" id="THU86015.1"/>
    </source>
</evidence>
<evidence type="ECO:0000256" key="2">
    <source>
        <dbReference type="SAM" id="MobiDB-lite"/>
    </source>
</evidence>
<dbReference type="AlphaFoldDB" id="A0A4V4HD65"/>
<proteinExistence type="predicted"/>
<keyword evidence="1" id="KW-0539">Nucleus</keyword>
<protein>
    <recommendedName>
        <fullName evidence="3">Zn(2)-C6 fungal-type domain-containing protein</fullName>
    </recommendedName>
</protein>
<dbReference type="PROSITE" id="PS00463">
    <property type="entry name" value="ZN2_CY6_FUNGAL_1"/>
    <property type="match status" value="1"/>
</dbReference>
<feature type="compositionally biased region" description="Low complexity" evidence="2">
    <location>
        <begin position="154"/>
        <end position="164"/>
    </location>
</feature>
<accession>A0A4V4HD65</accession>
<evidence type="ECO:0000259" key="3">
    <source>
        <dbReference type="PROSITE" id="PS50048"/>
    </source>
</evidence>
<evidence type="ECO:0000313" key="5">
    <source>
        <dbReference type="Proteomes" id="UP000297245"/>
    </source>
</evidence>
<feature type="region of interest" description="Disordered" evidence="2">
    <location>
        <begin position="1"/>
        <end position="20"/>
    </location>
</feature>
<dbReference type="InterPro" id="IPR001138">
    <property type="entry name" value="Zn2Cys6_DnaBD"/>
</dbReference>
<dbReference type="InterPro" id="IPR050797">
    <property type="entry name" value="Carb_Metab_Trans_Reg"/>
</dbReference>
<feature type="region of interest" description="Disordered" evidence="2">
    <location>
        <begin position="57"/>
        <end position="139"/>
    </location>
</feature>
<feature type="region of interest" description="Disordered" evidence="2">
    <location>
        <begin position="523"/>
        <end position="547"/>
    </location>
</feature>
<organism evidence="4 5">
    <name type="scientific">Dendrothele bispora (strain CBS 962.96)</name>
    <dbReference type="NCBI Taxonomy" id="1314807"/>
    <lineage>
        <taxon>Eukaryota</taxon>
        <taxon>Fungi</taxon>
        <taxon>Dikarya</taxon>
        <taxon>Basidiomycota</taxon>
        <taxon>Agaricomycotina</taxon>
        <taxon>Agaricomycetes</taxon>
        <taxon>Agaricomycetidae</taxon>
        <taxon>Agaricales</taxon>
        <taxon>Agaricales incertae sedis</taxon>
        <taxon>Dendrothele</taxon>
    </lineage>
</organism>
<sequence>MSPERTSASELAAKPKKKPPACDYCKARRVLCHPQPDGRSCPRCLEKGVNCTTTPVVRRKRRPQHVVDEEKDTEMDFLSNRDAHQMDLDPNPIPIRNQTPSRPGPATETAGSIHSDDTVSISSPQLLTSSSTSPSNTGSLVALPRVQTYSLHEGPPSANSAGPSPSVPRIQLPTHLVQNLFNAFMNTPFSYHPMIPYDRLRVKLAGCGWQPSLLSAEERVLVHCIQAITALTSIDPIIVGPEPLPPECHHIMTASNPVRTVKVDLRTVGRRREGIFQQLRMEALRQARAEGIAINVSPENASSCYLLAALENHFDDLNVYEAAFAWQVRAMADAWCRRPLSSHVHFGTPDLSVRWRSFMMSDAIISLFQDRPFSYTIHDERLLCGPDGLPLEKLSSLLRKGCDTGQFYTYFPSIVFQITRIARKTYENFSGAYPSRHPINYEALKRHWNQILLLQEVCESFRAHAIHLSIGLQSKRSNFGLSSCSSAVSLGWTNIVLCMFKFLKTRLEEAAMTNLYAKMDAMNDDSEDERDDSGATASSSSQPSDSRNTALESIFGEVKHTTCKAAVAFSKATEDVPLLTRLTHAKLVKGSLNKWVHFLMDATDSKWMPAAEGIEALERLRDDLKLIGFSWADYSDLVEGIDSHICHLMADSLPQATAASSNPSVAAMSAYDSLFTDLGSLSWNPTYGIDLHSMNPSHFQHPAGF</sequence>
<name>A0A4V4HD65_DENBC</name>
<dbReference type="PROSITE" id="PS50048">
    <property type="entry name" value="ZN2_CY6_FUNGAL_2"/>
    <property type="match status" value="1"/>
</dbReference>
<feature type="compositionally biased region" description="Low complexity" evidence="2">
    <location>
        <begin position="120"/>
        <end position="139"/>
    </location>
</feature>
<keyword evidence="5" id="KW-1185">Reference proteome</keyword>
<dbReference type="InterPro" id="IPR036864">
    <property type="entry name" value="Zn2-C6_fun-type_DNA-bd_sf"/>
</dbReference>
<dbReference type="EMBL" id="ML179518">
    <property type="protein sequence ID" value="THU86015.1"/>
    <property type="molecule type" value="Genomic_DNA"/>
</dbReference>
<dbReference type="GO" id="GO:0000981">
    <property type="term" value="F:DNA-binding transcription factor activity, RNA polymerase II-specific"/>
    <property type="evidence" value="ECO:0007669"/>
    <property type="project" value="InterPro"/>
</dbReference>
<gene>
    <name evidence="4" type="ORF">K435DRAFT_868727</name>
</gene>
<evidence type="ECO:0000256" key="1">
    <source>
        <dbReference type="ARBA" id="ARBA00023242"/>
    </source>
</evidence>
<dbReference type="PANTHER" id="PTHR31668">
    <property type="entry name" value="GLUCOSE TRANSPORT TRANSCRIPTION REGULATOR RGT1-RELATED-RELATED"/>
    <property type="match status" value="1"/>
</dbReference>
<dbReference type="Proteomes" id="UP000297245">
    <property type="component" value="Unassembled WGS sequence"/>
</dbReference>
<feature type="region of interest" description="Disordered" evidence="2">
    <location>
        <begin position="150"/>
        <end position="169"/>
    </location>
</feature>